<evidence type="ECO:0000313" key="1">
    <source>
        <dbReference type="EMBL" id="TLU70672.1"/>
    </source>
</evidence>
<dbReference type="Proteomes" id="UP000305654">
    <property type="component" value="Unassembled WGS sequence"/>
</dbReference>
<dbReference type="InterPro" id="IPR027417">
    <property type="entry name" value="P-loop_NTPase"/>
</dbReference>
<comment type="caution">
    <text evidence="1">The sequence shown here is derived from an EMBL/GenBank/DDBJ whole genome shotgun (WGS) entry which is preliminary data.</text>
</comment>
<reference evidence="1 2" key="1">
    <citation type="submission" date="2019-05" db="EMBL/GenBank/DDBJ databases">
        <authorList>
            <person name="Pankratov T."/>
            <person name="Grouzdev D."/>
        </authorList>
    </citation>
    <scope>NUCLEOTIDE SEQUENCE [LARGE SCALE GENOMIC DNA]</scope>
    <source>
        <strain evidence="1 2">KEBCLARHB70R</strain>
    </source>
</reference>
<dbReference type="PANTHER" id="PTHR13696">
    <property type="entry name" value="P-LOOP CONTAINING NUCLEOSIDE TRIPHOSPHATE HYDROLASE"/>
    <property type="match status" value="1"/>
</dbReference>
<dbReference type="InterPro" id="IPR050678">
    <property type="entry name" value="DNA_Partitioning_ATPase"/>
</dbReference>
<accession>A0A5R9IZF6</accession>
<evidence type="ECO:0000313" key="2">
    <source>
        <dbReference type="Proteomes" id="UP000305654"/>
    </source>
</evidence>
<keyword evidence="2" id="KW-1185">Reference proteome</keyword>
<sequence length="217" mass="22752">MPVLTVASSKGGPGKSTVCEILAGALAGSCHLVALDADPTLAFSRWASETYEGPAFKTIAETDEARLAHLIAEHAGEADLVLVDTAGFGNRAATVAMTSADAVLIPALAGEADITEAEKTARLVEGLARAARREIPARVLFNRVRRTTLAKHAGSELERAKLVRLKASLSDLVAYGELSYSGRVPLSGTAGTEVAALVAELRKLRWIPATTRNAVRP</sequence>
<dbReference type="SUPFAM" id="SSF52540">
    <property type="entry name" value="P-loop containing nucleoside triphosphate hydrolases"/>
    <property type="match status" value="1"/>
</dbReference>
<dbReference type="PANTHER" id="PTHR13696:SF99">
    <property type="entry name" value="COBYRINIC ACID AC-DIAMIDE SYNTHASE"/>
    <property type="match status" value="1"/>
</dbReference>
<protein>
    <submittedName>
        <fullName evidence="1">ParA family protein</fullName>
    </submittedName>
</protein>
<dbReference type="RefSeq" id="WP_138328005.1">
    <property type="nucleotide sequence ID" value="NZ_VCDI01000012.1"/>
</dbReference>
<dbReference type="OrthoDB" id="113462at2"/>
<name>A0A5R9IZF6_9PROT</name>
<dbReference type="PIRSF" id="PIRSF009320">
    <property type="entry name" value="Nuc_binding_HP_1000"/>
    <property type="match status" value="1"/>
</dbReference>
<dbReference type="Gene3D" id="3.40.50.300">
    <property type="entry name" value="P-loop containing nucleotide triphosphate hydrolases"/>
    <property type="match status" value="1"/>
</dbReference>
<dbReference type="AlphaFoldDB" id="A0A5R9IZF6"/>
<dbReference type="InterPro" id="IPR009744">
    <property type="entry name" value="VirC1"/>
</dbReference>
<proteinExistence type="predicted"/>
<dbReference type="CDD" id="cd02042">
    <property type="entry name" value="ParAB_family"/>
    <property type="match status" value="1"/>
</dbReference>
<gene>
    <name evidence="1" type="ORF">FE263_21020</name>
</gene>
<dbReference type="Pfam" id="PF07015">
    <property type="entry name" value="VirC1"/>
    <property type="match status" value="1"/>
</dbReference>
<organism evidence="1 2">
    <name type="scientific">Lichenicoccus roseus</name>
    <dbReference type="NCBI Taxonomy" id="2683649"/>
    <lineage>
        <taxon>Bacteria</taxon>
        <taxon>Pseudomonadati</taxon>
        <taxon>Pseudomonadota</taxon>
        <taxon>Alphaproteobacteria</taxon>
        <taxon>Acetobacterales</taxon>
        <taxon>Acetobacteraceae</taxon>
        <taxon>Lichenicoccus</taxon>
    </lineage>
</organism>
<dbReference type="EMBL" id="VCDI01000012">
    <property type="protein sequence ID" value="TLU70672.1"/>
    <property type="molecule type" value="Genomic_DNA"/>
</dbReference>